<comment type="caution">
    <text evidence="2">The sequence shown here is derived from an EMBL/GenBank/DDBJ whole genome shotgun (WGS) entry which is preliminary data.</text>
</comment>
<keyword evidence="1" id="KW-0472">Membrane</keyword>
<reference evidence="2 3" key="1">
    <citation type="submission" date="2024-05" db="EMBL/GenBank/DDBJ databases">
        <title>Microbispora sp.ZYX-F-249.</title>
        <authorList>
            <person name="Xie H."/>
        </authorList>
    </citation>
    <scope>NUCLEOTIDE SEQUENCE [LARGE SCALE GENOMIC DNA]</scope>
    <source>
        <strain evidence="2 3">ZYX-F-249</strain>
    </source>
</reference>
<accession>A0ABV0AW15</accession>
<protein>
    <recommendedName>
        <fullName evidence="4">Ribosomal protein L7/L12 C-terminal domain-containing protein</fullName>
    </recommendedName>
</protein>
<keyword evidence="1" id="KW-0812">Transmembrane</keyword>
<sequence>MFDLGPLQLILFLLFLVVLGWGIRAWRSRREVVQVHVDLGLITPIGVQVRAHDLLEAGKYADAVKLIRKESQVSRREAEDVAKALQAGQVLPDFPMPWEGDLSTRVRKLVSSGRLKEAVFLVRSHENMSQSEAEAFVDSQLREPGT</sequence>
<proteinExistence type="predicted"/>
<evidence type="ECO:0000313" key="2">
    <source>
        <dbReference type="EMBL" id="MEN3538880.1"/>
    </source>
</evidence>
<dbReference type="RefSeq" id="WP_346228800.1">
    <property type="nucleotide sequence ID" value="NZ_JBDJAW010000026.1"/>
</dbReference>
<evidence type="ECO:0000256" key="1">
    <source>
        <dbReference type="SAM" id="Phobius"/>
    </source>
</evidence>
<organism evidence="2 3">
    <name type="scientific">Microbispora maris</name>
    <dbReference type="NCBI Taxonomy" id="3144104"/>
    <lineage>
        <taxon>Bacteria</taxon>
        <taxon>Bacillati</taxon>
        <taxon>Actinomycetota</taxon>
        <taxon>Actinomycetes</taxon>
        <taxon>Streptosporangiales</taxon>
        <taxon>Streptosporangiaceae</taxon>
        <taxon>Microbispora</taxon>
    </lineage>
</organism>
<name>A0ABV0AW15_9ACTN</name>
<feature type="transmembrane region" description="Helical" evidence="1">
    <location>
        <begin position="6"/>
        <end position="23"/>
    </location>
</feature>
<evidence type="ECO:0000313" key="3">
    <source>
        <dbReference type="Proteomes" id="UP001447516"/>
    </source>
</evidence>
<dbReference type="Proteomes" id="UP001447516">
    <property type="component" value="Unassembled WGS sequence"/>
</dbReference>
<keyword evidence="3" id="KW-1185">Reference proteome</keyword>
<gene>
    <name evidence="2" type="ORF">AAH991_27470</name>
</gene>
<evidence type="ECO:0008006" key="4">
    <source>
        <dbReference type="Google" id="ProtNLM"/>
    </source>
</evidence>
<dbReference type="EMBL" id="JBDJAW010000026">
    <property type="protein sequence ID" value="MEN3538880.1"/>
    <property type="molecule type" value="Genomic_DNA"/>
</dbReference>
<keyword evidence="1" id="KW-1133">Transmembrane helix</keyword>